<dbReference type="PRINTS" id="PR00463">
    <property type="entry name" value="EP450I"/>
</dbReference>
<dbReference type="Pfam" id="PF00067">
    <property type="entry name" value="p450"/>
    <property type="match status" value="1"/>
</dbReference>
<keyword evidence="4" id="KW-0812">Transmembrane</keyword>
<keyword evidence="7" id="KW-0560">Oxidoreductase</keyword>
<keyword evidence="11" id="KW-1185">Reference proteome</keyword>
<accession>A0ABR2LX97</accession>
<dbReference type="SUPFAM" id="SSF48264">
    <property type="entry name" value="Cytochrome P450"/>
    <property type="match status" value="1"/>
</dbReference>
<keyword evidence="8" id="KW-0408">Iron</keyword>
<keyword evidence="3" id="KW-0349">Heme</keyword>
<sequence>MYLVGPLLVPHESMKDCKVGGYTIPGGTMVLVNAYAIQRDPEIWPESTKFLPERFTEDSKLERGKIFPFEIGRRRCPGEALAMRDVGLVLGTLVQCFEWRKVDSKDVDMKEGSGLTMPRKHHLQALCQPRQSMIPILTQL</sequence>
<evidence type="ECO:0000313" key="11">
    <source>
        <dbReference type="Proteomes" id="UP001412067"/>
    </source>
</evidence>
<protein>
    <submittedName>
        <fullName evidence="10">Cytochrome P450 81D1</fullName>
    </submittedName>
</protein>
<keyword evidence="9" id="KW-0472">Membrane</keyword>
<evidence type="ECO:0000256" key="3">
    <source>
        <dbReference type="ARBA" id="ARBA00022617"/>
    </source>
</evidence>
<dbReference type="InterPro" id="IPR002401">
    <property type="entry name" value="Cyt_P450_E_grp-I"/>
</dbReference>
<dbReference type="Proteomes" id="UP001412067">
    <property type="component" value="Unassembled WGS sequence"/>
</dbReference>
<dbReference type="InterPro" id="IPR036396">
    <property type="entry name" value="Cyt_P450_sf"/>
</dbReference>
<organism evidence="10 11">
    <name type="scientific">Platanthera guangdongensis</name>
    <dbReference type="NCBI Taxonomy" id="2320717"/>
    <lineage>
        <taxon>Eukaryota</taxon>
        <taxon>Viridiplantae</taxon>
        <taxon>Streptophyta</taxon>
        <taxon>Embryophyta</taxon>
        <taxon>Tracheophyta</taxon>
        <taxon>Spermatophyta</taxon>
        <taxon>Magnoliopsida</taxon>
        <taxon>Liliopsida</taxon>
        <taxon>Asparagales</taxon>
        <taxon>Orchidaceae</taxon>
        <taxon>Orchidoideae</taxon>
        <taxon>Orchideae</taxon>
        <taxon>Orchidinae</taxon>
        <taxon>Platanthera</taxon>
    </lineage>
</organism>
<evidence type="ECO:0000256" key="8">
    <source>
        <dbReference type="ARBA" id="ARBA00023004"/>
    </source>
</evidence>
<dbReference type="EMBL" id="JBBWWR010000014">
    <property type="protein sequence ID" value="KAK8953515.1"/>
    <property type="molecule type" value="Genomic_DNA"/>
</dbReference>
<evidence type="ECO:0000256" key="9">
    <source>
        <dbReference type="ARBA" id="ARBA00023136"/>
    </source>
</evidence>
<keyword evidence="5" id="KW-0479">Metal-binding</keyword>
<comment type="subcellular location">
    <subcellularLocation>
        <location evidence="2">Membrane</location>
    </subcellularLocation>
</comment>
<evidence type="ECO:0000256" key="6">
    <source>
        <dbReference type="ARBA" id="ARBA00022989"/>
    </source>
</evidence>
<dbReference type="PANTHER" id="PTHR47947">
    <property type="entry name" value="CYTOCHROME P450 82C3-RELATED"/>
    <property type="match status" value="1"/>
</dbReference>
<dbReference type="PANTHER" id="PTHR47947:SF26">
    <property type="entry name" value="CYTOCHROME P450"/>
    <property type="match status" value="1"/>
</dbReference>
<evidence type="ECO:0000313" key="10">
    <source>
        <dbReference type="EMBL" id="KAK8953515.1"/>
    </source>
</evidence>
<comment type="caution">
    <text evidence="10">The sequence shown here is derived from an EMBL/GenBank/DDBJ whole genome shotgun (WGS) entry which is preliminary data.</text>
</comment>
<evidence type="ECO:0000256" key="5">
    <source>
        <dbReference type="ARBA" id="ARBA00022723"/>
    </source>
</evidence>
<name>A0ABR2LX97_9ASPA</name>
<comment type="cofactor">
    <cofactor evidence="1">
        <name>heme</name>
        <dbReference type="ChEBI" id="CHEBI:30413"/>
    </cofactor>
</comment>
<gene>
    <name evidence="10" type="primary">CYP81D1</name>
    <name evidence="10" type="ORF">KSP40_PGU014337</name>
</gene>
<evidence type="ECO:0000256" key="4">
    <source>
        <dbReference type="ARBA" id="ARBA00022692"/>
    </source>
</evidence>
<evidence type="ECO:0000256" key="2">
    <source>
        <dbReference type="ARBA" id="ARBA00004370"/>
    </source>
</evidence>
<dbReference type="InterPro" id="IPR050651">
    <property type="entry name" value="Plant_Cytochrome_P450_Monoox"/>
</dbReference>
<proteinExistence type="predicted"/>
<keyword evidence="6" id="KW-1133">Transmembrane helix</keyword>
<dbReference type="Gene3D" id="1.10.630.10">
    <property type="entry name" value="Cytochrome P450"/>
    <property type="match status" value="1"/>
</dbReference>
<reference evidence="10 11" key="1">
    <citation type="journal article" date="2022" name="Nat. Plants">
        <title>Genomes of leafy and leafless Platanthera orchids illuminate the evolution of mycoheterotrophy.</title>
        <authorList>
            <person name="Li M.H."/>
            <person name="Liu K.W."/>
            <person name="Li Z."/>
            <person name="Lu H.C."/>
            <person name="Ye Q.L."/>
            <person name="Zhang D."/>
            <person name="Wang J.Y."/>
            <person name="Li Y.F."/>
            <person name="Zhong Z.M."/>
            <person name="Liu X."/>
            <person name="Yu X."/>
            <person name="Liu D.K."/>
            <person name="Tu X.D."/>
            <person name="Liu B."/>
            <person name="Hao Y."/>
            <person name="Liao X.Y."/>
            <person name="Jiang Y.T."/>
            <person name="Sun W.H."/>
            <person name="Chen J."/>
            <person name="Chen Y.Q."/>
            <person name="Ai Y."/>
            <person name="Zhai J.W."/>
            <person name="Wu S.S."/>
            <person name="Zhou Z."/>
            <person name="Hsiao Y.Y."/>
            <person name="Wu W.L."/>
            <person name="Chen Y.Y."/>
            <person name="Lin Y.F."/>
            <person name="Hsu J.L."/>
            <person name="Li C.Y."/>
            <person name="Wang Z.W."/>
            <person name="Zhao X."/>
            <person name="Zhong W.Y."/>
            <person name="Ma X.K."/>
            <person name="Ma L."/>
            <person name="Huang J."/>
            <person name="Chen G.Z."/>
            <person name="Huang M.Z."/>
            <person name="Huang L."/>
            <person name="Peng D.H."/>
            <person name="Luo Y.B."/>
            <person name="Zou S.Q."/>
            <person name="Chen S.P."/>
            <person name="Lan S."/>
            <person name="Tsai W.C."/>
            <person name="Van de Peer Y."/>
            <person name="Liu Z.J."/>
        </authorList>
    </citation>
    <scope>NUCLEOTIDE SEQUENCE [LARGE SCALE GENOMIC DNA]</scope>
    <source>
        <strain evidence="10">Lor288</strain>
    </source>
</reference>
<evidence type="ECO:0000256" key="7">
    <source>
        <dbReference type="ARBA" id="ARBA00023002"/>
    </source>
</evidence>
<dbReference type="InterPro" id="IPR001128">
    <property type="entry name" value="Cyt_P450"/>
</dbReference>
<evidence type="ECO:0000256" key="1">
    <source>
        <dbReference type="ARBA" id="ARBA00001971"/>
    </source>
</evidence>